<evidence type="ECO:0000313" key="3">
    <source>
        <dbReference type="EMBL" id="CAD9865578.1"/>
    </source>
</evidence>
<dbReference type="SUPFAM" id="SSF48371">
    <property type="entry name" value="ARM repeat"/>
    <property type="match status" value="1"/>
</dbReference>
<reference evidence="2" key="1">
    <citation type="submission" date="2021-01" db="EMBL/GenBank/DDBJ databases">
        <authorList>
            <person name="Corre E."/>
            <person name="Pelletier E."/>
            <person name="Niang G."/>
            <person name="Scheremetjew M."/>
            <person name="Finn R."/>
            <person name="Kale V."/>
            <person name="Holt S."/>
            <person name="Cochrane G."/>
            <person name="Meng A."/>
            <person name="Brown T."/>
            <person name="Cohen L."/>
        </authorList>
    </citation>
    <scope>NUCLEOTIDE SEQUENCE</scope>
    <source>
        <strain evidence="2">CCMP1661</strain>
    </source>
</reference>
<accession>A0A6U1NVV8</accession>
<name>A0A6U1NVV8_9STRA</name>
<organism evidence="2">
    <name type="scientific">Fibrocapsa japonica</name>
    <dbReference type="NCBI Taxonomy" id="94617"/>
    <lineage>
        <taxon>Eukaryota</taxon>
        <taxon>Sar</taxon>
        <taxon>Stramenopiles</taxon>
        <taxon>Ochrophyta</taxon>
        <taxon>Raphidophyceae</taxon>
        <taxon>Chattonellales</taxon>
        <taxon>Chattonellaceae</taxon>
        <taxon>Fibrocapsa</taxon>
    </lineage>
</organism>
<sequence>MMAESNKEGGPLQTSVNKIESDDQEDSQNGLEEISKITFNNYDAKVAAGNLGAISVVCSALNRHGDHEAFSAAGCKTLRNLIFKAEANKERALAEGGVGAVVEVLSKHRNSEAVCIEGTWVLGLLCANSDATSSLVDDNARALINEIKDIHSTSASVQSKCMFLQAAL</sequence>
<dbReference type="AlphaFoldDB" id="A0A6U1NVV8"/>
<proteinExistence type="predicted"/>
<protein>
    <recommendedName>
        <fullName evidence="4">Armadillo repeat-containing protein 8</fullName>
    </recommendedName>
</protein>
<dbReference type="Gene3D" id="1.25.10.10">
    <property type="entry name" value="Leucine-rich Repeat Variant"/>
    <property type="match status" value="1"/>
</dbReference>
<gene>
    <name evidence="2" type="ORF">FJAP1339_LOCUS7075</name>
    <name evidence="3" type="ORF">FJAP1339_LOCUS7076</name>
</gene>
<evidence type="ECO:0000256" key="1">
    <source>
        <dbReference type="SAM" id="MobiDB-lite"/>
    </source>
</evidence>
<evidence type="ECO:0008006" key="4">
    <source>
        <dbReference type="Google" id="ProtNLM"/>
    </source>
</evidence>
<evidence type="ECO:0000313" key="2">
    <source>
        <dbReference type="EMBL" id="CAD9865576.1"/>
    </source>
</evidence>
<dbReference type="EMBL" id="HBHR01014285">
    <property type="protein sequence ID" value="CAD9865578.1"/>
    <property type="molecule type" value="Transcribed_RNA"/>
</dbReference>
<dbReference type="EMBL" id="HBHR01014284">
    <property type="protein sequence ID" value="CAD9865576.1"/>
    <property type="molecule type" value="Transcribed_RNA"/>
</dbReference>
<dbReference type="InterPro" id="IPR011989">
    <property type="entry name" value="ARM-like"/>
</dbReference>
<feature type="region of interest" description="Disordered" evidence="1">
    <location>
        <begin position="1"/>
        <end position="27"/>
    </location>
</feature>
<dbReference type="InterPro" id="IPR016024">
    <property type="entry name" value="ARM-type_fold"/>
</dbReference>